<name>A0A397CUY5_APHAT</name>
<organism evidence="3 4">
    <name type="scientific">Aphanomyces astaci</name>
    <name type="common">Crayfish plague agent</name>
    <dbReference type="NCBI Taxonomy" id="112090"/>
    <lineage>
        <taxon>Eukaryota</taxon>
        <taxon>Sar</taxon>
        <taxon>Stramenopiles</taxon>
        <taxon>Oomycota</taxon>
        <taxon>Saprolegniomycetes</taxon>
        <taxon>Saprolegniales</taxon>
        <taxon>Verrucalvaceae</taxon>
        <taxon>Aphanomyces</taxon>
    </lineage>
</organism>
<keyword evidence="2" id="KW-0812">Transmembrane</keyword>
<dbReference type="Proteomes" id="UP000266643">
    <property type="component" value="Unassembled WGS sequence"/>
</dbReference>
<protein>
    <submittedName>
        <fullName evidence="3">Uncharacterized protein</fullName>
    </submittedName>
</protein>
<dbReference type="AlphaFoldDB" id="A0A397CUY5"/>
<reference evidence="3 4" key="1">
    <citation type="submission" date="2018-08" db="EMBL/GenBank/DDBJ databases">
        <title>Aphanomyces genome sequencing and annotation.</title>
        <authorList>
            <person name="Minardi D."/>
            <person name="Oidtmann B."/>
            <person name="Van Der Giezen M."/>
            <person name="Studholme D.J."/>
        </authorList>
    </citation>
    <scope>NUCLEOTIDE SEQUENCE [LARGE SCALE GENOMIC DNA]</scope>
    <source>
        <strain evidence="3 4">D2</strain>
    </source>
</reference>
<proteinExistence type="predicted"/>
<feature type="region of interest" description="Disordered" evidence="1">
    <location>
        <begin position="31"/>
        <end position="75"/>
    </location>
</feature>
<evidence type="ECO:0000313" key="4">
    <source>
        <dbReference type="Proteomes" id="UP000266643"/>
    </source>
</evidence>
<keyword evidence="2" id="KW-1133">Transmembrane helix</keyword>
<gene>
    <name evidence="3" type="ORF">DYB30_014111</name>
</gene>
<evidence type="ECO:0000313" key="3">
    <source>
        <dbReference type="EMBL" id="RHY53358.1"/>
    </source>
</evidence>
<feature type="compositionally biased region" description="Polar residues" evidence="1">
    <location>
        <begin position="45"/>
        <end position="60"/>
    </location>
</feature>
<feature type="transmembrane region" description="Helical" evidence="2">
    <location>
        <begin position="111"/>
        <end position="137"/>
    </location>
</feature>
<keyword evidence="2" id="KW-0472">Membrane</keyword>
<evidence type="ECO:0000256" key="1">
    <source>
        <dbReference type="SAM" id="MobiDB-lite"/>
    </source>
</evidence>
<dbReference type="VEuPathDB" id="FungiDB:H257_03600"/>
<comment type="caution">
    <text evidence="3">The sequence shown here is derived from an EMBL/GenBank/DDBJ whole genome shotgun (WGS) entry which is preliminary data.</text>
</comment>
<sequence>MVGKHTQDGHATPLTSLSMAQFDKAMECAEDNDPRVLNRKAKTAATPSTSSGSIRQGNVRQTTAASAAPQPGANANVDPLSQLATAIGLEGSVVIPAFPALNLPSVVVEKIYFAVLAVLAYLFGARALVLGAGYYIYLTQRDTPPPQ</sequence>
<feature type="compositionally biased region" description="Low complexity" evidence="1">
    <location>
        <begin position="61"/>
        <end position="75"/>
    </location>
</feature>
<dbReference type="EMBL" id="QUTD01006803">
    <property type="protein sequence ID" value="RHY53358.1"/>
    <property type="molecule type" value="Genomic_DNA"/>
</dbReference>
<accession>A0A397CUY5</accession>
<evidence type="ECO:0000256" key="2">
    <source>
        <dbReference type="SAM" id="Phobius"/>
    </source>
</evidence>